<dbReference type="EMBL" id="JBAHYK010003483">
    <property type="protein sequence ID" value="KAL0563460.1"/>
    <property type="molecule type" value="Genomic_DNA"/>
</dbReference>
<protein>
    <submittedName>
        <fullName evidence="1">Uncharacterized protein</fullName>
    </submittedName>
</protein>
<feature type="non-terminal residue" evidence="1">
    <location>
        <position position="72"/>
    </location>
</feature>
<evidence type="ECO:0000313" key="2">
    <source>
        <dbReference type="Proteomes" id="UP001465976"/>
    </source>
</evidence>
<reference evidence="1 2" key="1">
    <citation type="submission" date="2024-02" db="EMBL/GenBank/DDBJ databases">
        <title>A draft genome for the cacao thread blight pathogen Marasmius crinis-equi.</title>
        <authorList>
            <person name="Cohen S.P."/>
            <person name="Baruah I.K."/>
            <person name="Amoako-Attah I."/>
            <person name="Bukari Y."/>
            <person name="Meinhardt L.W."/>
            <person name="Bailey B.A."/>
        </authorList>
    </citation>
    <scope>NUCLEOTIDE SEQUENCE [LARGE SCALE GENOMIC DNA]</scope>
    <source>
        <strain evidence="1 2">GH-76</strain>
    </source>
</reference>
<proteinExistence type="predicted"/>
<comment type="caution">
    <text evidence="1">The sequence shown here is derived from an EMBL/GenBank/DDBJ whole genome shotgun (WGS) entry which is preliminary data.</text>
</comment>
<sequence>MQVFPKGSKSDVHGFDSSRTKVNGAYLVGSYGTESEWGRGSNVLVLSEAQWSTGWKRWSGMFSRDAQAQIVG</sequence>
<gene>
    <name evidence="1" type="ORF">V5O48_018607</name>
</gene>
<name>A0ABR3EKS8_9AGAR</name>
<organism evidence="1 2">
    <name type="scientific">Marasmius crinis-equi</name>
    <dbReference type="NCBI Taxonomy" id="585013"/>
    <lineage>
        <taxon>Eukaryota</taxon>
        <taxon>Fungi</taxon>
        <taxon>Dikarya</taxon>
        <taxon>Basidiomycota</taxon>
        <taxon>Agaricomycotina</taxon>
        <taxon>Agaricomycetes</taxon>
        <taxon>Agaricomycetidae</taxon>
        <taxon>Agaricales</taxon>
        <taxon>Marasmiineae</taxon>
        <taxon>Marasmiaceae</taxon>
        <taxon>Marasmius</taxon>
    </lineage>
</organism>
<dbReference type="Proteomes" id="UP001465976">
    <property type="component" value="Unassembled WGS sequence"/>
</dbReference>
<accession>A0ABR3EKS8</accession>
<keyword evidence="2" id="KW-1185">Reference proteome</keyword>
<evidence type="ECO:0000313" key="1">
    <source>
        <dbReference type="EMBL" id="KAL0563460.1"/>
    </source>
</evidence>